<sequence>MDTATIPAGAARFLQPEGHVIDGGVVPPAGGATLPVEDPATGEIFARIPAGDAADIDRAVKAARASFTAGTWSRADPAHRGRVLWAFARAIRDEAEALAWLETRDSGKPIAEARADIAGTGEILEYYAGLASQLFGQTTRVPGNNFATVIREPAGVVGQITPWNFPLYVGAWKFAPALCCGCSVVLKPSELTSLTMLAAAELALAAGVPPGVFNVVCGTGADAGAPLSTHPDVDVLAFTGGVVTGRKVLHARADLLRPTQLELGGKSPNIVFDDADLERASAGAAFGIFYNQGENCNAGSRLLVQAGIHDRFVARLVERARAIRVLPPLDERSQMGALISAAHARKVAEYVEVGIAEGATRLCGGPPPPEGHFARGHWYLPTVLAEVEAKHRVFQEEIFGPVVTVTKFTSDDEAIALANATEFGLAAGAWTSSVQRALRCSQELQSGYVWINNYNPTPVEVPFGGVKSSGFGRDCGPQAVETYTTWKTVLWALAPFDDWYKQ</sequence>
<evidence type="ECO:0000256" key="3">
    <source>
        <dbReference type="PROSITE-ProRule" id="PRU10007"/>
    </source>
</evidence>
<dbReference type="Proteomes" id="UP000199400">
    <property type="component" value="Unassembled WGS sequence"/>
</dbReference>
<dbReference type="PANTHER" id="PTHR11699">
    <property type="entry name" value="ALDEHYDE DEHYDROGENASE-RELATED"/>
    <property type="match status" value="1"/>
</dbReference>
<dbReference type="Gene3D" id="3.40.605.10">
    <property type="entry name" value="Aldehyde Dehydrogenase, Chain A, domain 1"/>
    <property type="match status" value="1"/>
</dbReference>
<dbReference type="InterPro" id="IPR015590">
    <property type="entry name" value="Aldehyde_DH_dom"/>
</dbReference>
<accession>A0A1I2FV60</accession>
<evidence type="ECO:0000256" key="4">
    <source>
        <dbReference type="RuleBase" id="RU003345"/>
    </source>
</evidence>
<protein>
    <submittedName>
        <fullName evidence="6">Betaine-aldehyde dehydrogenase</fullName>
    </submittedName>
</protein>
<dbReference type="EMBL" id="FOMX01000028">
    <property type="protein sequence ID" value="SFF08843.1"/>
    <property type="molecule type" value="Genomic_DNA"/>
</dbReference>
<evidence type="ECO:0000256" key="2">
    <source>
        <dbReference type="ARBA" id="ARBA00023002"/>
    </source>
</evidence>
<dbReference type="InterPro" id="IPR016161">
    <property type="entry name" value="Ald_DH/histidinol_DH"/>
</dbReference>
<reference evidence="7" key="1">
    <citation type="submission" date="2016-10" db="EMBL/GenBank/DDBJ databases">
        <authorList>
            <person name="Varghese N."/>
            <person name="Submissions S."/>
        </authorList>
    </citation>
    <scope>NUCLEOTIDE SEQUENCE [LARGE SCALE GENOMIC DNA]</scope>
    <source>
        <strain evidence="7">ATCC 25963</strain>
    </source>
</reference>
<dbReference type="PROSITE" id="PS00687">
    <property type="entry name" value="ALDEHYDE_DEHYDR_GLU"/>
    <property type="match status" value="1"/>
</dbReference>
<keyword evidence="7" id="KW-1185">Reference proteome</keyword>
<gene>
    <name evidence="6" type="ORF">SAMN02745121_06855</name>
</gene>
<organism evidence="6 7">
    <name type="scientific">Nannocystis exedens</name>
    <dbReference type="NCBI Taxonomy" id="54"/>
    <lineage>
        <taxon>Bacteria</taxon>
        <taxon>Pseudomonadati</taxon>
        <taxon>Myxococcota</taxon>
        <taxon>Polyangia</taxon>
        <taxon>Nannocystales</taxon>
        <taxon>Nannocystaceae</taxon>
        <taxon>Nannocystis</taxon>
    </lineage>
</organism>
<dbReference type="OrthoDB" id="5288040at2"/>
<dbReference type="InterPro" id="IPR016163">
    <property type="entry name" value="Ald_DH_C"/>
</dbReference>
<dbReference type="STRING" id="54.SAMN02745121_06855"/>
<evidence type="ECO:0000313" key="6">
    <source>
        <dbReference type="EMBL" id="SFF08843.1"/>
    </source>
</evidence>
<dbReference type="InterPro" id="IPR016162">
    <property type="entry name" value="Ald_DH_N"/>
</dbReference>
<feature type="active site" evidence="3">
    <location>
        <position position="262"/>
    </location>
</feature>
<keyword evidence="2 4" id="KW-0560">Oxidoreductase</keyword>
<dbReference type="FunFam" id="3.40.309.10:FF:000012">
    <property type="entry name" value="Betaine aldehyde dehydrogenase"/>
    <property type="match status" value="1"/>
</dbReference>
<comment type="similarity">
    <text evidence="1 4">Belongs to the aldehyde dehydrogenase family.</text>
</comment>
<dbReference type="InterPro" id="IPR016160">
    <property type="entry name" value="Ald_DH_CS_CYS"/>
</dbReference>
<dbReference type="Pfam" id="PF00171">
    <property type="entry name" value="Aldedh"/>
    <property type="match status" value="1"/>
</dbReference>
<name>A0A1I2FV60_9BACT</name>
<evidence type="ECO:0000259" key="5">
    <source>
        <dbReference type="Pfam" id="PF00171"/>
    </source>
</evidence>
<dbReference type="AlphaFoldDB" id="A0A1I2FV60"/>
<feature type="domain" description="Aldehyde dehydrogenase" evidence="5">
    <location>
        <begin position="32"/>
        <end position="489"/>
    </location>
</feature>
<dbReference type="GO" id="GO:0016620">
    <property type="term" value="F:oxidoreductase activity, acting on the aldehyde or oxo group of donors, NAD or NADP as acceptor"/>
    <property type="evidence" value="ECO:0007669"/>
    <property type="project" value="InterPro"/>
</dbReference>
<evidence type="ECO:0000313" key="7">
    <source>
        <dbReference type="Proteomes" id="UP000199400"/>
    </source>
</evidence>
<dbReference type="RefSeq" id="WP_096331564.1">
    <property type="nucleotide sequence ID" value="NZ_FOMX01000028.1"/>
</dbReference>
<evidence type="ECO:0000256" key="1">
    <source>
        <dbReference type="ARBA" id="ARBA00009986"/>
    </source>
</evidence>
<proteinExistence type="inferred from homology"/>
<dbReference type="InterPro" id="IPR029510">
    <property type="entry name" value="Ald_DH_CS_GLU"/>
</dbReference>
<dbReference type="FunFam" id="3.40.605.10:FF:000007">
    <property type="entry name" value="NAD/NADP-dependent betaine aldehyde dehydrogenase"/>
    <property type="match status" value="1"/>
</dbReference>
<dbReference type="Gene3D" id="3.40.309.10">
    <property type="entry name" value="Aldehyde Dehydrogenase, Chain A, domain 2"/>
    <property type="match status" value="1"/>
</dbReference>
<dbReference type="SUPFAM" id="SSF53720">
    <property type="entry name" value="ALDH-like"/>
    <property type="match status" value="1"/>
</dbReference>
<dbReference type="PROSITE" id="PS00070">
    <property type="entry name" value="ALDEHYDE_DEHYDR_CYS"/>
    <property type="match status" value="1"/>
</dbReference>